<comment type="subcellular location">
    <subcellularLocation>
        <location evidence="1">Membrane</location>
        <topology evidence="1">Multi-pass membrane protein</topology>
    </subcellularLocation>
</comment>
<dbReference type="CDD" id="cd17364">
    <property type="entry name" value="MFS_PhT"/>
    <property type="match status" value="1"/>
</dbReference>
<evidence type="ECO:0000256" key="4">
    <source>
        <dbReference type="ARBA" id="ARBA00023136"/>
    </source>
</evidence>
<feature type="transmembrane region" description="Helical" evidence="5">
    <location>
        <begin position="73"/>
        <end position="90"/>
    </location>
</feature>
<sequence length="519" mass="58158">MFLVTGIGFFTDAYDLFVINLVSAMLGVTYFGGDGEVPKNIDLGLKMSAAVGTLLGQIFFGLAADRYGRKKMYGYELSIMIIATLGQSLSNSTFSMPIYVSIIIWRTILGIGIGGDYPMSAVITSEFATKHRRGAMMAAVFSTQGFGILTAAVTAVIVLAIYKDDIHRDPLYVDYVWRIVTGMGVIPASIALYYRLTIPETPRFTIDIERNIDQAANDFRSVVKQGRAPVPLDDYTSPYIDVPKHSWQDFKEYFGKWENAKVLIGTSLSWFLLDVAFYGIGLNNSIILNAIGFSNSPHPYELLWNLSVGNILVTMLGTVPGYWFTVIFIDKWGRKMIQQMGFAILTALFLILGFGYNTIKDTSLVIFITIFALAQFFLNFGPNSTTFILPGEVFPTRYRSTGHGISAAWGKFGAIIAQIGFIQLKDIGGVNQFVDRLLQIFAIFMFLGFLTTYFLIPETRQRSLEQLSKEEQVGFVKERIRPEPAVKFPEDYYDEYDFPMQQQVVAGSSRNFSGYDFDQ</sequence>
<evidence type="ECO:0000256" key="3">
    <source>
        <dbReference type="ARBA" id="ARBA00022989"/>
    </source>
</evidence>
<evidence type="ECO:0000313" key="8">
    <source>
        <dbReference type="Proteomes" id="UP000789508"/>
    </source>
</evidence>
<evidence type="ECO:0000313" key="7">
    <source>
        <dbReference type="EMBL" id="CAG8544365.1"/>
    </source>
</evidence>
<reference evidence="7" key="1">
    <citation type="submission" date="2021-06" db="EMBL/GenBank/DDBJ databases">
        <authorList>
            <person name="Kallberg Y."/>
            <person name="Tangrot J."/>
            <person name="Rosling A."/>
        </authorList>
    </citation>
    <scope>NUCLEOTIDE SEQUENCE</scope>
    <source>
        <strain evidence="7">FL130A</strain>
    </source>
</reference>
<evidence type="ECO:0000259" key="6">
    <source>
        <dbReference type="PROSITE" id="PS50850"/>
    </source>
</evidence>
<dbReference type="Gene3D" id="1.20.1250.20">
    <property type="entry name" value="MFS general substrate transporter like domains"/>
    <property type="match status" value="2"/>
</dbReference>
<dbReference type="GO" id="GO:0016020">
    <property type="term" value="C:membrane"/>
    <property type="evidence" value="ECO:0007669"/>
    <property type="project" value="UniProtKB-SubCell"/>
</dbReference>
<feature type="domain" description="Major facilitator superfamily (MFS) profile" evidence="6">
    <location>
        <begin position="1"/>
        <end position="460"/>
    </location>
</feature>
<keyword evidence="2 5" id="KW-0812">Transmembrane</keyword>
<dbReference type="Proteomes" id="UP000789508">
    <property type="component" value="Unassembled WGS sequence"/>
</dbReference>
<dbReference type="OrthoDB" id="433512at2759"/>
<gene>
    <name evidence="7" type="ORF">ALEPTO_LOCUS5568</name>
</gene>
<dbReference type="PROSITE" id="PS50850">
    <property type="entry name" value="MFS"/>
    <property type="match status" value="1"/>
</dbReference>
<feature type="transmembrane region" description="Helical" evidence="5">
    <location>
        <begin position="436"/>
        <end position="456"/>
    </location>
</feature>
<feature type="transmembrane region" description="Helical" evidence="5">
    <location>
        <begin position="336"/>
        <end position="356"/>
    </location>
</feature>
<protein>
    <submittedName>
        <fullName evidence="7">1086_t:CDS:1</fullName>
    </submittedName>
</protein>
<evidence type="ECO:0000256" key="5">
    <source>
        <dbReference type="SAM" id="Phobius"/>
    </source>
</evidence>
<dbReference type="Pfam" id="PF00083">
    <property type="entry name" value="Sugar_tr"/>
    <property type="match status" value="1"/>
</dbReference>
<keyword evidence="8" id="KW-1185">Reference proteome</keyword>
<dbReference type="EMBL" id="CAJVPS010001599">
    <property type="protein sequence ID" value="CAG8544365.1"/>
    <property type="molecule type" value="Genomic_DNA"/>
</dbReference>
<keyword evidence="3 5" id="KW-1133">Transmembrane helix</keyword>
<feature type="transmembrane region" description="Helical" evidence="5">
    <location>
        <begin position="302"/>
        <end position="324"/>
    </location>
</feature>
<dbReference type="InterPro" id="IPR036259">
    <property type="entry name" value="MFS_trans_sf"/>
</dbReference>
<feature type="transmembrane region" description="Helical" evidence="5">
    <location>
        <begin position="402"/>
        <end position="424"/>
    </location>
</feature>
<accession>A0A9N9FME9</accession>
<evidence type="ECO:0000256" key="2">
    <source>
        <dbReference type="ARBA" id="ARBA00022692"/>
    </source>
</evidence>
<proteinExistence type="predicted"/>
<dbReference type="PROSITE" id="PS00216">
    <property type="entry name" value="SUGAR_TRANSPORT_1"/>
    <property type="match status" value="1"/>
</dbReference>
<dbReference type="InterPro" id="IPR005828">
    <property type="entry name" value="MFS_sugar_transport-like"/>
</dbReference>
<dbReference type="GO" id="GO:0022857">
    <property type="term" value="F:transmembrane transporter activity"/>
    <property type="evidence" value="ECO:0007669"/>
    <property type="project" value="InterPro"/>
</dbReference>
<feature type="transmembrane region" description="Helical" evidence="5">
    <location>
        <begin position="96"/>
        <end position="117"/>
    </location>
</feature>
<dbReference type="PANTHER" id="PTHR24064">
    <property type="entry name" value="SOLUTE CARRIER FAMILY 22 MEMBER"/>
    <property type="match status" value="1"/>
</dbReference>
<comment type="caution">
    <text evidence="7">The sequence shown here is derived from an EMBL/GenBank/DDBJ whole genome shotgun (WGS) entry which is preliminary data.</text>
</comment>
<dbReference type="InterPro" id="IPR005829">
    <property type="entry name" value="Sugar_transporter_CS"/>
</dbReference>
<dbReference type="SUPFAM" id="SSF103473">
    <property type="entry name" value="MFS general substrate transporter"/>
    <property type="match status" value="1"/>
</dbReference>
<organism evidence="7 8">
    <name type="scientific">Ambispora leptoticha</name>
    <dbReference type="NCBI Taxonomy" id="144679"/>
    <lineage>
        <taxon>Eukaryota</taxon>
        <taxon>Fungi</taxon>
        <taxon>Fungi incertae sedis</taxon>
        <taxon>Mucoromycota</taxon>
        <taxon>Glomeromycotina</taxon>
        <taxon>Glomeromycetes</taxon>
        <taxon>Archaeosporales</taxon>
        <taxon>Ambisporaceae</taxon>
        <taxon>Ambispora</taxon>
    </lineage>
</organism>
<feature type="transmembrane region" description="Helical" evidence="5">
    <location>
        <begin position="138"/>
        <end position="163"/>
    </location>
</feature>
<evidence type="ECO:0000256" key="1">
    <source>
        <dbReference type="ARBA" id="ARBA00004141"/>
    </source>
</evidence>
<feature type="transmembrane region" description="Helical" evidence="5">
    <location>
        <begin position="362"/>
        <end position="381"/>
    </location>
</feature>
<dbReference type="InterPro" id="IPR020846">
    <property type="entry name" value="MFS_dom"/>
</dbReference>
<feature type="transmembrane region" description="Helical" evidence="5">
    <location>
        <begin position="262"/>
        <end position="282"/>
    </location>
</feature>
<name>A0A9N9FME9_9GLOM</name>
<feature type="transmembrane region" description="Helical" evidence="5">
    <location>
        <begin position="12"/>
        <end position="31"/>
    </location>
</feature>
<dbReference type="AlphaFoldDB" id="A0A9N9FME9"/>
<feature type="transmembrane region" description="Helical" evidence="5">
    <location>
        <begin position="175"/>
        <end position="194"/>
    </location>
</feature>
<feature type="transmembrane region" description="Helical" evidence="5">
    <location>
        <begin position="43"/>
        <end position="64"/>
    </location>
</feature>
<keyword evidence="4 5" id="KW-0472">Membrane</keyword>
<dbReference type="PROSITE" id="PS00217">
    <property type="entry name" value="SUGAR_TRANSPORT_2"/>
    <property type="match status" value="1"/>
</dbReference>